<proteinExistence type="inferred from homology"/>
<dbReference type="STRING" id="400092.PKOR_17120"/>
<name>A0A0E3UXR7_9BACT</name>
<dbReference type="GO" id="GO:0009279">
    <property type="term" value="C:cell outer membrane"/>
    <property type="evidence" value="ECO:0007669"/>
    <property type="project" value="UniProtKB-SubCell"/>
</dbReference>
<comment type="similarity">
    <text evidence="1">Belongs to the TonB-dependent receptor family.</text>
</comment>
<keyword evidence="2" id="KW-1133">Transmembrane helix</keyword>
<dbReference type="SUPFAM" id="SSF56935">
    <property type="entry name" value="Porins"/>
    <property type="match status" value="1"/>
</dbReference>
<gene>
    <name evidence="5" type="ORF">PKOR_17120</name>
</gene>
<dbReference type="InterPro" id="IPR039426">
    <property type="entry name" value="TonB-dep_rcpt-like"/>
</dbReference>
<evidence type="ECO:0000256" key="2">
    <source>
        <dbReference type="SAM" id="Phobius"/>
    </source>
</evidence>
<dbReference type="AlphaFoldDB" id="A0A0E3UXR7"/>
<evidence type="ECO:0008006" key="7">
    <source>
        <dbReference type="Google" id="ProtNLM"/>
    </source>
</evidence>
<keyword evidence="1" id="KW-0813">Transport</keyword>
<dbReference type="InterPro" id="IPR012910">
    <property type="entry name" value="Plug_dom"/>
</dbReference>
<evidence type="ECO:0000313" key="5">
    <source>
        <dbReference type="EMBL" id="AKD04497.1"/>
    </source>
</evidence>
<keyword evidence="6" id="KW-1185">Reference proteome</keyword>
<accession>A0A0E3UXR7</accession>
<evidence type="ECO:0000313" key="6">
    <source>
        <dbReference type="Proteomes" id="UP000033109"/>
    </source>
</evidence>
<dbReference type="CDD" id="cd07341">
    <property type="entry name" value="M56_BlaR1_MecR1_like"/>
    <property type="match status" value="1"/>
</dbReference>
<sequence length="476" mass="53846">MPAAILYLLKVNLLVLLFYIAYWVLLRKLTFYTYNRYFLLGSLLLSAVFPLLDLSYFYAQPSQLGAEIIILMPDWAGNTYPVQQEPREYWGWLMLVCALGSAVVAVRFILQFVSFWQLHKNSEPASWEGQCFRKLQGEVGPFSFWRTIYLNPKQHTIQELQALLLHEKAHADQLHSLDIILSQLLMIGCWFNPAVWLLQRDVRQNLEFIADQQVLQQGLERKAYQYSLVRVSTQLLDNNLVMSFNFNHIKNRIAMMNKTKSNSLHKLKYLFLPPSVLVLALVVTTSKAEVDLMTQGLNQSINEELQDTTSKKSSVTIVGGEQDGVVYYLDGKRTDADKIKSINPDQIEKVDVLKGERAQSLIGAEEVKGLVVITTKAGKNSSEAQSLQKKLDALQGGTGKSSSFNFSYENTSDSGTAIQVGRDVLYLLDDKEISYEEMKAIDPNNIASVDVVKNKEAVEKYGEKGKNGVVHIKTKN</sequence>
<feature type="transmembrane region" description="Helical" evidence="2">
    <location>
        <begin position="89"/>
        <end position="110"/>
    </location>
</feature>
<evidence type="ECO:0000259" key="4">
    <source>
        <dbReference type="Pfam" id="PF07715"/>
    </source>
</evidence>
<dbReference type="Proteomes" id="UP000033109">
    <property type="component" value="Chromosome"/>
</dbReference>
<organism evidence="5 6">
    <name type="scientific">Pontibacter korlensis</name>
    <dbReference type="NCBI Taxonomy" id="400092"/>
    <lineage>
        <taxon>Bacteria</taxon>
        <taxon>Pseudomonadati</taxon>
        <taxon>Bacteroidota</taxon>
        <taxon>Cytophagia</taxon>
        <taxon>Cytophagales</taxon>
        <taxon>Hymenobacteraceae</taxon>
        <taxon>Pontibacter</taxon>
    </lineage>
</organism>
<feature type="domain" description="Peptidase M56" evidence="3">
    <location>
        <begin position="145"/>
        <end position="256"/>
    </location>
</feature>
<dbReference type="RefSeq" id="WP_046312360.1">
    <property type="nucleotide sequence ID" value="NZ_CBCSCY010000006.1"/>
</dbReference>
<dbReference type="OrthoDB" id="1522859at2"/>
<keyword evidence="1" id="KW-1134">Transmembrane beta strand</keyword>
<comment type="subcellular location">
    <subcellularLocation>
        <location evidence="1">Cell outer membrane</location>
        <topology evidence="1">Multi-pass membrane protein</topology>
    </subcellularLocation>
</comment>
<dbReference type="KEGG" id="pko:PKOR_17120"/>
<keyword evidence="1 2" id="KW-0812">Transmembrane</keyword>
<dbReference type="Gene3D" id="2.170.130.10">
    <property type="entry name" value="TonB-dependent receptor, plug domain"/>
    <property type="match status" value="2"/>
</dbReference>
<feature type="transmembrane region" description="Helical" evidence="2">
    <location>
        <begin position="6"/>
        <end position="25"/>
    </location>
</feature>
<feature type="domain" description="TonB-dependent receptor plug" evidence="4">
    <location>
        <begin position="306"/>
        <end position="369"/>
    </location>
</feature>
<dbReference type="InterPro" id="IPR008756">
    <property type="entry name" value="Peptidase_M56"/>
</dbReference>
<evidence type="ECO:0000256" key="1">
    <source>
        <dbReference type="PROSITE-ProRule" id="PRU01360"/>
    </source>
</evidence>
<dbReference type="PANTHER" id="PTHR34978:SF3">
    <property type="entry name" value="SLR0241 PROTEIN"/>
    <property type="match status" value="1"/>
</dbReference>
<protein>
    <recommendedName>
        <fullName evidence="7">Peptidase M56 domain-containing protein</fullName>
    </recommendedName>
</protein>
<dbReference type="HOGENOM" id="CLU_013798_3_1_10"/>
<dbReference type="PANTHER" id="PTHR34978">
    <property type="entry name" value="POSSIBLE SENSOR-TRANSDUCER PROTEIN BLAR"/>
    <property type="match status" value="1"/>
</dbReference>
<dbReference type="PROSITE" id="PS52016">
    <property type="entry name" value="TONB_DEPENDENT_REC_3"/>
    <property type="match status" value="1"/>
</dbReference>
<keyword evidence="1" id="KW-0998">Cell outer membrane</keyword>
<dbReference type="Pfam" id="PF07715">
    <property type="entry name" value="Plug"/>
    <property type="match status" value="1"/>
</dbReference>
<dbReference type="InterPro" id="IPR037066">
    <property type="entry name" value="Plug_dom_sf"/>
</dbReference>
<reference evidence="5 6" key="1">
    <citation type="journal article" date="2015" name="Sci. Rep.">
        <title>Unraveling adaptation of Pontibacter korlensis to radiation and infertility in desert through complete genome and comparative transcriptomic analysis.</title>
        <authorList>
            <person name="Dai J."/>
            <person name="Dai W."/>
            <person name="Qiu C."/>
            <person name="Yang Z."/>
            <person name="Zhang Y."/>
            <person name="Zhou M."/>
            <person name="Zhang L."/>
            <person name="Fang C."/>
            <person name="Gao Q."/>
            <person name="Yang Q."/>
            <person name="Li X."/>
            <person name="Wang Z."/>
            <person name="Wang Z."/>
            <person name="Jia Z."/>
            <person name="Chen X."/>
        </authorList>
    </citation>
    <scope>NUCLEOTIDE SEQUENCE [LARGE SCALE GENOMIC DNA]</scope>
    <source>
        <strain evidence="5 6">X14-1T</strain>
    </source>
</reference>
<dbReference type="InterPro" id="IPR052173">
    <property type="entry name" value="Beta-lactam_resp_regulator"/>
</dbReference>
<feature type="transmembrane region" description="Helical" evidence="2">
    <location>
        <begin position="37"/>
        <end position="58"/>
    </location>
</feature>
<keyword evidence="1 2" id="KW-0472">Membrane</keyword>
<dbReference type="Pfam" id="PF05569">
    <property type="entry name" value="Peptidase_M56"/>
    <property type="match status" value="1"/>
</dbReference>
<dbReference type="EMBL" id="CP009621">
    <property type="protein sequence ID" value="AKD04497.1"/>
    <property type="molecule type" value="Genomic_DNA"/>
</dbReference>
<evidence type="ECO:0000259" key="3">
    <source>
        <dbReference type="Pfam" id="PF05569"/>
    </source>
</evidence>
<dbReference type="PATRIC" id="fig|400092.3.peg.3751"/>